<feature type="transmembrane region" description="Helical" evidence="8">
    <location>
        <begin position="162"/>
        <end position="182"/>
    </location>
</feature>
<comment type="caution">
    <text evidence="11">The sequence shown here is derived from an EMBL/GenBank/DDBJ whole genome shotgun (WGS) entry which is preliminary data.</text>
</comment>
<evidence type="ECO:0000256" key="1">
    <source>
        <dbReference type="ARBA" id="ARBA00004651"/>
    </source>
</evidence>
<dbReference type="Gene3D" id="1.20.1560.10">
    <property type="entry name" value="ABC transporter type 1, transmembrane domain"/>
    <property type="match status" value="2"/>
</dbReference>
<evidence type="ECO:0000259" key="9">
    <source>
        <dbReference type="PROSITE" id="PS50893"/>
    </source>
</evidence>
<dbReference type="RefSeq" id="WP_183647101.1">
    <property type="nucleotide sequence ID" value="NZ_JACHWU010000001.1"/>
</dbReference>
<dbReference type="InterPro" id="IPR014216">
    <property type="entry name" value="ABC_transptr_CydD"/>
</dbReference>
<feature type="transmembrane region" description="Helical" evidence="8">
    <location>
        <begin position="623"/>
        <end position="641"/>
    </location>
</feature>
<dbReference type="InterPro" id="IPR017871">
    <property type="entry name" value="ABC_transporter-like_CS"/>
</dbReference>
<feature type="region of interest" description="Disordered" evidence="7">
    <location>
        <begin position="551"/>
        <end position="574"/>
    </location>
</feature>
<dbReference type="PROSITE" id="PS50929">
    <property type="entry name" value="ABC_TM1F"/>
    <property type="match status" value="2"/>
</dbReference>
<dbReference type="InterPro" id="IPR003593">
    <property type="entry name" value="AAA+_ATPase"/>
</dbReference>
<dbReference type="InterPro" id="IPR011527">
    <property type="entry name" value="ABC1_TM_dom"/>
</dbReference>
<dbReference type="GO" id="GO:0034775">
    <property type="term" value="P:glutathione transmembrane transport"/>
    <property type="evidence" value="ECO:0007669"/>
    <property type="project" value="InterPro"/>
</dbReference>
<dbReference type="InterPro" id="IPR027417">
    <property type="entry name" value="P-loop_NTPase"/>
</dbReference>
<evidence type="ECO:0000259" key="10">
    <source>
        <dbReference type="PROSITE" id="PS50929"/>
    </source>
</evidence>
<dbReference type="GO" id="GO:0045454">
    <property type="term" value="P:cell redox homeostasis"/>
    <property type="evidence" value="ECO:0007669"/>
    <property type="project" value="InterPro"/>
</dbReference>
<comment type="subcellular location">
    <subcellularLocation>
        <location evidence="1">Cell membrane</location>
        <topology evidence="1">Multi-pass membrane protein</topology>
    </subcellularLocation>
</comment>
<keyword evidence="6 8" id="KW-0472">Membrane</keyword>
<keyword evidence="3" id="KW-0547">Nucleotide-binding</keyword>
<dbReference type="GO" id="GO:0140359">
    <property type="term" value="F:ABC-type transporter activity"/>
    <property type="evidence" value="ECO:0007669"/>
    <property type="project" value="InterPro"/>
</dbReference>
<reference evidence="11 12" key="1">
    <citation type="submission" date="2020-08" db="EMBL/GenBank/DDBJ databases">
        <title>Genomic Encyclopedia of Type Strains, Phase III (KMG-III): the genomes of soil and plant-associated and newly described type strains.</title>
        <authorList>
            <person name="Whitman W."/>
        </authorList>
    </citation>
    <scope>NUCLEOTIDE SEQUENCE [LARGE SCALE GENOMIC DNA]</scope>
    <source>
        <strain evidence="11 12">CECT 8577</strain>
    </source>
</reference>
<accession>A0A839RUU1</accession>
<dbReference type="GO" id="GO:0016887">
    <property type="term" value="F:ATP hydrolysis activity"/>
    <property type="evidence" value="ECO:0007669"/>
    <property type="project" value="InterPro"/>
</dbReference>
<feature type="transmembrane region" description="Helical" evidence="8">
    <location>
        <begin position="188"/>
        <end position="208"/>
    </location>
</feature>
<evidence type="ECO:0000256" key="4">
    <source>
        <dbReference type="ARBA" id="ARBA00022840"/>
    </source>
</evidence>
<evidence type="ECO:0000256" key="7">
    <source>
        <dbReference type="SAM" id="MobiDB-lite"/>
    </source>
</evidence>
<dbReference type="PANTHER" id="PTHR24221:SF590">
    <property type="entry name" value="COMPONENT LINKED WITH THE ASSEMBLY OF CYTOCHROME' TRANSPORT TRANSMEMBRANE ATP-BINDING PROTEIN ABC TRANSPORTER CYDD-RELATED"/>
    <property type="match status" value="1"/>
</dbReference>
<proteinExistence type="predicted"/>
<organism evidence="11 12">
    <name type="scientific">Prauserella isguenensis</name>
    <dbReference type="NCBI Taxonomy" id="1470180"/>
    <lineage>
        <taxon>Bacteria</taxon>
        <taxon>Bacillati</taxon>
        <taxon>Actinomycetota</taxon>
        <taxon>Actinomycetes</taxon>
        <taxon>Pseudonocardiales</taxon>
        <taxon>Pseudonocardiaceae</taxon>
        <taxon>Prauserella</taxon>
    </lineage>
</organism>
<feature type="transmembrane region" description="Helical" evidence="8">
    <location>
        <begin position="591"/>
        <end position="617"/>
    </location>
</feature>
<dbReference type="EMBL" id="JACHWU010000001">
    <property type="protein sequence ID" value="MBB3049501.1"/>
    <property type="molecule type" value="Genomic_DNA"/>
</dbReference>
<keyword evidence="2 8" id="KW-0812">Transmembrane</keyword>
<dbReference type="NCBIfam" id="TIGR02857">
    <property type="entry name" value="CydD"/>
    <property type="match status" value="1"/>
</dbReference>
<feature type="transmembrane region" description="Helical" evidence="8">
    <location>
        <begin position="704"/>
        <end position="725"/>
    </location>
</feature>
<feature type="transmembrane region" description="Helical" evidence="8">
    <location>
        <begin position="267"/>
        <end position="295"/>
    </location>
</feature>
<feature type="region of interest" description="Disordered" evidence="7">
    <location>
        <begin position="1"/>
        <end position="31"/>
    </location>
</feature>
<keyword evidence="5 8" id="KW-1133">Transmembrane helix</keyword>
<dbReference type="PROSITE" id="PS50893">
    <property type="entry name" value="ABC_TRANSPORTER_2"/>
    <property type="match status" value="2"/>
</dbReference>
<dbReference type="Pfam" id="PF00664">
    <property type="entry name" value="ABC_membrane"/>
    <property type="match status" value="1"/>
</dbReference>
<evidence type="ECO:0000256" key="6">
    <source>
        <dbReference type="ARBA" id="ARBA00023136"/>
    </source>
</evidence>
<feature type="transmembrane region" description="Helical" evidence="8">
    <location>
        <begin position="47"/>
        <end position="68"/>
    </location>
</feature>
<dbReference type="AlphaFoldDB" id="A0A839RUU1"/>
<dbReference type="Pfam" id="PF00005">
    <property type="entry name" value="ABC_tran"/>
    <property type="match status" value="2"/>
</dbReference>
<dbReference type="CDD" id="cd03228">
    <property type="entry name" value="ABCC_MRP_Like"/>
    <property type="match status" value="2"/>
</dbReference>
<dbReference type="PANTHER" id="PTHR24221">
    <property type="entry name" value="ATP-BINDING CASSETTE SUB-FAMILY B"/>
    <property type="match status" value="1"/>
</dbReference>
<dbReference type="Gene3D" id="3.40.50.300">
    <property type="entry name" value="P-loop containing nucleotide triphosphate hydrolases"/>
    <property type="match status" value="2"/>
</dbReference>
<evidence type="ECO:0000256" key="3">
    <source>
        <dbReference type="ARBA" id="ARBA00022741"/>
    </source>
</evidence>
<dbReference type="GO" id="GO:0005886">
    <property type="term" value="C:plasma membrane"/>
    <property type="evidence" value="ECO:0007669"/>
    <property type="project" value="UniProtKB-SubCell"/>
</dbReference>
<feature type="domain" description="ABC transporter" evidence="9">
    <location>
        <begin position="918"/>
        <end position="1124"/>
    </location>
</feature>
<name>A0A839RUU1_9PSEU</name>
<gene>
    <name evidence="11" type="ORF">FHS23_000496</name>
</gene>
<dbReference type="GO" id="GO:0042883">
    <property type="term" value="P:cysteine transport"/>
    <property type="evidence" value="ECO:0007669"/>
    <property type="project" value="InterPro"/>
</dbReference>
<dbReference type="InterPro" id="IPR014223">
    <property type="entry name" value="ABC_CydC/D"/>
</dbReference>
<protein>
    <submittedName>
        <fullName evidence="11">Thiol reductant ABC exporter CydD subunit/thiol reductant ABC exporter CydC subunit</fullName>
    </submittedName>
</protein>
<dbReference type="SUPFAM" id="SSF90123">
    <property type="entry name" value="ABC transporter transmembrane region"/>
    <property type="match status" value="2"/>
</dbReference>
<feature type="transmembrane region" description="Helical" evidence="8">
    <location>
        <begin position="731"/>
        <end position="751"/>
    </location>
</feature>
<dbReference type="Proteomes" id="UP000550714">
    <property type="component" value="Unassembled WGS sequence"/>
</dbReference>
<feature type="transmembrane region" description="Helical" evidence="8">
    <location>
        <begin position="88"/>
        <end position="109"/>
    </location>
</feature>
<evidence type="ECO:0000313" key="11">
    <source>
        <dbReference type="EMBL" id="MBB3049501.1"/>
    </source>
</evidence>
<sequence length="1124" mass="116242">MSRPTRDTLSAIGTGAQPSTPDTPVRSRVGHGPLGALPALSPAARRALATSGVLALLDAACLVAQAFLLASVLADIVAGHNGDLAPRLGLLLATVAGRAVLAWAIRVVAARAAAGAKEELRAHVLDHALRLGPERIARRGPGELTALTTTGLDALDAYFTRYLPALVTAAVVPLAAGAAVLVADWPSALLIAVTLPLLPLFGALIGSYTRDRVAEASDSVARLSAHVLELVRALPVLAAFRRADAQADTVRRVSDRHRRATLGTLRVAFSSAFALELAATLSVALVAVVVGVRLVHGDMPLAIGLGVLLLAPECFAPLRGVGTAFHASTDGVEAVRRVTDVLAEPAPSGGTLRPRRGDIHVRDLHVHRRGGDAPNGETFTARPGRTVRLRAPSGAGKSTTLAVLLGFVRPDAGDVEVAGMSLADLDPDVWRECIGWVPQSPAFTGGTAAAEIALAAPALDPADTHDLLHRLGLDGLADRPVATLSVGQRQRLAVARALARVRTGAWLLLLDEPTAHLDADNARRVHELVDEAARAGCTVIVAAHDRAALDTHTTDDTDAATGSPGADAATSEPPMDPARTIALRRLVDRRFLGGVALGAGSLIAGVALTATSGWLIARASQQPPILMLSVAVVGVRTFGLARAALNYAERLVTHDAAFRIAATLRVRLWRALVARGPAVALRRGADHRRLVGDTDTVRDLLPRVLTPPLVVGAVLVAACTAVTLVLPAAGLVLAVAVVVAAVVAPWAALVVERRATATLAAGRRTLDERVLALFDTAAELVAVGAHHRRRRELARLDKRLAAAARRQAWGDGAADAVIVTATGAAAVAGAWLGARAVEAGTLVPVAAPVVALVPLALAEVLALLPPVAQHWDTLRDARARLAAAEHDTGTDTGPATARAAHAVPAARQPTHHSGHVSLRGADLAWPSSATPVLRNVGLDIPPGSYVAVVGSSGAGKSTLLAALLGFLRPVRGEADVPARVAWAPQDPQLVSTTVAENLRLADPHATDAELADALRTAHADLDPHTMLDAAGAGLSGGQAQRVALARALLAVPDADLVLLDEPTAHLDAPTADRVLDDLREALAGRTVVHVTHRPDEVDGADLVLEVSEGRVRTRAATRPRAPAT</sequence>
<keyword evidence="4" id="KW-0067">ATP-binding</keyword>
<dbReference type="SUPFAM" id="SSF52540">
    <property type="entry name" value="P-loop containing nucleoside triphosphate hydrolases"/>
    <property type="match status" value="2"/>
</dbReference>
<feature type="domain" description="ABC transmembrane type-1" evidence="10">
    <location>
        <begin position="592"/>
        <end position="842"/>
    </location>
</feature>
<keyword evidence="12" id="KW-1185">Reference proteome</keyword>
<feature type="compositionally biased region" description="Low complexity" evidence="7">
    <location>
        <begin position="559"/>
        <end position="570"/>
    </location>
</feature>
<evidence type="ECO:0000256" key="8">
    <source>
        <dbReference type="SAM" id="Phobius"/>
    </source>
</evidence>
<evidence type="ECO:0000256" key="2">
    <source>
        <dbReference type="ARBA" id="ARBA00022692"/>
    </source>
</evidence>
<feature type="domain" description="ABC transporter" evidence="9">
    <location>
        <begin position="359"/>
        <end position="586"/>
    </location>
</feature>
<dbReference type="SMART" id="SM00382">
    <property type="entry name" value="AAA"/>
    <property type="match status" value="2"/>
</dbReference>
<dbReference type="PROSITE" id="PS00211">
    <property type="entry name" value="ABC_TRANSPORTER_1"/>
    <property type="match status" value="2"/>
</dbReference>
<dbReference type="CDD" id="cd18584">
    <property type="entry name" value="ABC_6TM_AarD_CydD"/>
    <property type="match status" value="1"/>
</dbReference>
<dbReference type="NCBIfam" id="TIGR02868">
    <property type="entry name" value="CydC"/>
    <property type="match status" value="1"/>
</dbReference>
<dbReference type="InterPro" id="IPR003439">
    <property type="entry name" value="ABC_transporter-like_ATP-bd"/>
</dbReference>
<evidence type="ECO:0000313" key="12">
    <source>
        <dbReference type="Proteomes" id="UP000550714"/>
    </source>
</evidence>
<evidence type="ECO:0000256" key="5">
    <source>
        <dbReference type="ARBA" id="ARBA00022989"/>
    </source>
</evidence>
<dbReference type="GO" id="GO:0005524">
    <property type="term" value="F:ATP binding"/>
    <property type="evidence" value="ECO:0007669"/>
    <property type="project" value="UniProtKB-KW"/>
</dbReference>
<feature type="domain" description="ABC transmembrane type-1" evidence="10">
    <location>
        <begin position="49"/>
        <end position="330"/>
    </location>
</feature>
<dbReference type="InterPro" id="IPR039421">
    <property type="entry name" value="Type_1_exporter"/>
</dbReference>
<dbReference type="InterPro" id="IPR036640">
    <property type="entry name" value="ABC1_TM_sf"/>
</dbReference>